<evidence type="ECO:0000313" key="2">
    <source>
        <dbReference type="EMBL" id="OGE27544.1"/>
    </source>
</evidence>
<dbReference type="GO" id="GO:0016887">
    <property type="term" value="F:ATP hydrolysis activity"/>
    <property type="evidence" value="ECO:0007669"/>
    <property type="project" value="InterPro"/>
</dbReference>
<name>A0A1F5JFZ9_9BACT</name>
<dbReference type="GO" id="GO:0004252">
    <property type="term" value="F:serine-type endopeptidase activity"/>
    <property type="evidence" value="ECO:0007669"/>
    <property type="project" value="InterPro"/>
</dbReference>
<dbReference type="SUPFAM" id="SSF52540">
    <property type="entry name" value="P-loop containing nucleoside triphosphate hydrolases"/>
    <property type="match status" value="1"/>
</dbReference>
<dbReference type="Gene3D" id="1.10.8.60">
    <property type="match status" value="1"/>
</dbReference>
<dbReference type="PANTHER" id="PTHR43718:SF2">
    <property type="entry name" value="LON PROTEASE HOMOLOG, MITOCHONDRIAL"/>
    <property type="match status" value="1"/>
</dbReference>
<dbReference type="Proteomes" id="UP000177555">
    <property type="component" value="Unassembled WGS sequence"/>
</dbReference>
<dbReference type="EMBL" id="MFCP01000036">
    <property type="protein sequence ID" value="OGE27544.1"/>
    <property type="molecule type" value="Genomic_DNA"/>
</dbReference>
<dbReference type="InterPro" id="IPR003959">
    <property type="entry name" value="ATPase_AAA_core"/>
</dbReference>
<dbReference type="GO" id="GO:0004176">
    <property type="term" value="F:ATP-dependent peptidase activity"/>
    <property type="evidence" value="ECO:0007669"/>
    <property type="project" value="InterPro"/>
</dbReference>
<dbReference type="InterPro" id="IPR027417">
    <property type="entry name" value="P-loop_NTPase"/>
</dbReference>
<dbReference type="GO" id="GO:0006515">
    <property type="term" value="P:protein quality control for misfolded or incompletely synthesized proteins"/>
    <property type="evidence" value="ECO:0007669"/>
    <property type="project" value="TreeGrafter"/>
</dbReference>
<proteinExistence type="predicted"/>
<dbReference type="Pfam" id="PF00004">
    <property type="entry name" value="AAA"/>
    <property type="match status" value="1"/>
</dbReference>
<feature type="domain" description="AAA+ ATPase" evidence="1">
    <location>
        <begin position="129"/>
        <end position="277"/>
    </location>
</feature>
<evidence type="ECO:0000313" key="3">
    <source>
        <dbReference type="Proteomes" id="UP000177555"/>
    </source>
</evidence>
<dbReference type="Gene3D" id="3.40.50.300">
    <property type="entry name" value="P-loop containing nucleotide triphosphate hydrolases"/>
    <property type="match status" value="1"/>
</dbReference>
<evidence type="ECO:0000259" key="1">
    <source>
        <dbReference type="SMART" id="SM00382"/>
    </source>
</evidence>
<accession>A0A1F5JFZ9</accession>
<dbReference type="InterPro" id="IPR003593">
    <property type="entry name" value="AAA+_ATPase"/>
</dbReference>
<sequence length="363" mass="40979">MPNRTFKTPKNLDNNSKYNLASQTNKLLEKVKNSAIPLGLKEDVNELLLNINRAIEFGTYTIEYEQTSKYVDWLVSLPWDKVSKDNYDLRKAREILNKNHYGLEEIKERVLEYLSVLSLQSKSENSPSRSLVLCFVGLPGSGKTSFASSIAESLGRALLRIPMGGMSSALQLRGQPKTFPQAEPGLIVKGLRRANFKNPVILLDEIDSTAGGAESEVMGVLLELLDPEQNFAFTDLYINHPFDLSKAIFICTANRQGNLTAAVLDRLEMIIMPHYSDEDKICIARDYLLPRQLKLVSLPENVISFSPDIWIKVIKPFGYEIDIRAIERTINGILRRAAKKYIIGELESVKITTDNLKTFLPNW</sequence>
<dbReference type="PANTHER" id="PTHR43718">
    <property type="entry name" value="LON PROTEASE"/>
    <property type="match status" value="1"/>
</dbReference>
<gene>
    <name evidence="2" type="ORF">A2867_01415</name>
</gene>
<dbReference type="SMART" id="SM00382">
    <property type="entry name" value="AAA"/>
    <property type="match status" value="1"/>
</dbReference>
<reference evidence="2 3" key="1">
    <citation type="journal article" date="2016" name="Nat. Commun.">
        <title>Thousands of microbial genomes shed light on interconnected biogeochemical processes in an aquifer system.</title>
        <authorList>
            <person name="Anantharaman K."/>
            <person name="Brown C.T."/>
            <person name="Hug L.A."/>
            <person name="Sharon I."/>
            <person name="Castelle C.J."/>
            <person name="Probst A.J."/>
            <person name="Thomas B.C."/>
            <person name="Singh A."/>
            <person name="Wilkins M.J."/>
            <person name="Karaoz U."/>
            <person name="Brodie E.L."/>
            <person name="Williams K.H."/>
            <person name="Hubbard S.S."/>
            <person name="Banfield J.F."/>
        </authorList>
    </citation>
    <scope>NUCLEOTIDE SEQUENCE [LARGE SCALE GENOMIC DNA]</scope>
</reference>
<organism evidence="2 3">
    <name type="scientific">Candidatus Daviesbacteria bacterium RIFCSPHIGHO2_01_FULL_40_11</name>
    <dbReference type="NCBI Taxonomy" id="1797762"/>
    <lineage>
        <taxon>Bacteria</taxon>
        <taxon>Candidatus Daviesiibacteriota</taxon>
    </lineage>
</organism>
<dbReference type="GO" id="GO:0005524">
    <property type="term" value="F:ATP binding"/>
    <property type="evidence" value="ECO:0007669"/>
    <property type="project" value="InterPro"/>
</dbReference>
<protein>
    <recommendedName>
        <fullName evidence="1">AAA+ ATPase domain-containing protein</fullName>
    </recommendedName>
</protein>
<dbReference type="AlphaFoldDB" id="A0A1F5JFZ9"/>
<dbReference type="InterPro" id="IPR027065">
    <property type="entry name" value="Lon_Prtase"/>
</dbReference>
<comment type="caution">
    <text evidence="2">The sequence shown here is derived from an EMBL/GenBank/DDBJ whole genome shotgun (WGS) entry which is preliminary data.</text>
</comment>